<reference evidence="1 2" key="1">
    <citation type="submission" date="2020-07" db="EMBL/GenBank/DDBJ databases">
        <title>Electron transfer.</title>
        <authorList>
            <person name="Huang L."/>
            <person name="Liu X."/>
            <person name="Zhou S."/>
        </authorList>
    </citation>
    <scope>NUCLEOTIDE SEQUENCE [LARGE SCALE GENOMIC DNA]</scope>
    <source>
        <strain evidence="1 2">Lx1</strain>
    </source>
</reference>
<gene>
    <name evidence="1" type="ORF">HZF06_01940</name>
</gene>
<sequence length="246" mass="29350">MYLREIQLDLPYREKEEVISAVMIENNCTYEEAIKIDYNKNWKSEIRRRFELETRCIAAMFIRLINKYKNNTCTKVVIDCVEKDFDKTYPQYNGAAMGIGLIKYELDYIEFFNKSDYEKKLTIVKIIKDSLYIIGKEEKWDLTPIEDTIKKIEELDYNNSWVFGKKKKSPNKQYTAELCIEHNIETIEFYAVIRNKMDEIIEKKLIVKEKPSDWFYVKYLGKLVWNSDTEINLINKAGTILFTVNL</sequence>
<proteinExistence type="predicted"/>
<dbReference type="Proteomes" id="UP000512286">
    <property type="component" value="Chromosome"/>
</dbReference>
<dbReference type="KEGG" id="cint:HZF06_01940"/>
<dbReference type="AlphaFoldDB" id="A0A7D6VQ96"/>
<accession>A0A7D6VQ96</accession>
<dbReference type="RefSeq" id="WP_181602219.1">
    <property type="nucleotide sequence ID" value="NZ_CP059378.1"/>
</dbReference>
<organism evidence="1 2">
    <name type="scientific">Clostridium intestinale</name>
    <dbReference type="NCBI Taxonomy" id="36845"/>
    <lineage>
        <taxon>Bacteria</taxon>
        <taxon>Bacillati</taxon>
        <taxon>Bacillota</taxon>
        <taxon>Clostridia</taxon>
        <taxon>Eubacteriales</taxon>
        <taxon>Clostridiaceae</taxon>
        <taxon>Clostridium</taxon>
    </lineage>
</organism>
<dbReference type="EMBL" id="CP059378">
    <property type="protein sequence ID" value="QLY80367.1"/>
    <property type="molecule type" value="Genomic_DNA"/>
</dbReference>
<evidence type="ECO:0000313" key="1">
    <source>
        <dbReference type="EMBL" id="QLY80367.1"/>
    </source>
</evidence>
<protein>
    <submittedName>
        <fullName evidence="1">Uncharacterized protein</fullName>
    </submittedName>
</protein>
<evidence type="ECO:0000313" key="2">
    <source>
        <dbReference type="Proteomes" id="UP000512286"/>
    </source>
</evidence>
<name>A0A7D6VQ96_9CLOT</name>